<comment type="caution">
    <text evidence="1">The sequence shown here is derived from an EMBL/GenBank/DDBJ whole genome shotgun (WGS) entry which is preliminary data.</text>
</comment>
<name>A0A7X3JXA3_9BACL</name>
<keyword evidence="2" id="KW-1185">Reference proteome</keyword>
<protein>
    <submittedName>
        <fullName evidence="1">Papain-like cysteine peptidase</fullName>
    </submittedName>
</protein>
<dbReference type="InterPro" id="IPR014903">
    <property type="entry name" value="DUF1796"/>
</dbReference>
<gene>
    <name evidence="1" type="ORF">EDM21_00060</name>
</gene>
<dbReference type="AlphaFoldDB" id="A0A7X3JXA3"/>
<evidence type="ECO:0000313" key="2">
    <source>
        <dbReference type="Proteomes" id="UP000490800"/>
    </source>
</evidence>
<accession>A0A7X3JXA3</accession>
<dbReference type="OrthoDB" id="5326008at2"/>
<sequence length="202" mass="23582">MKLSGIPGTYDAIFSLGENCTPSLQLRKLNLRPFSGVFDWMVSELTDVNKVLENRFAGFMQLPNLKAIGMDYAGGNFLVMDKKYRLIAGHDFPERHNTIFNLSSYPEYRAKLDRRIYRTLHYMMHGRNLLFVRTDASFEEAQELERVLNKSISYDYRVLIINHVNYDVIEELDWPLEKICAVQCYSLNPASWETLLQDVKVR</sequence>
<dbReference type="RefSeq" id="WP_157331734.1">
    <property type="nucleotide sequence ID" value="NZ_RHLK01000001.1"/>
</dbReference>
<dbReference type="EMBL" id="RHLK01000001">
    <property type="protein sequence ID" value="MVO97951.1"/>
    <property type="molecule type" value="Genomic_DNA"/>
</dbReference>
<dbReference type="Pfam" id="PF08795">
    <property type="entry name" value="DUF1796"/>
    <property type="match status" value="1"/>
</dbReference>
<dbReference type="Proteomes" id="UP000490800">
    <property type="component" value="Unassembled WGS sequence"/>
</dbReference>
<reference evidence="1 2" key="1">
    <citation type="journal article" date="2019" name="Microorganisms">
        <title>Paenibacillus lutrae sp. nov., A Chitinolytic Species Isolated from A River Otter in Castril Natural Park, Granada, Spain.</title>
        <authorList>
            <person name="Rodriguez M."/>
            <person name="Reina J.C."/>
            <person name="Bejar V."/>
            <person name="Llamas I."/>
        </authorList>
    </citation>
    <scope>NUCLEOTIDE SEQUENCE [LARGE SCALE GENOMIC DNA]</scope>
    <source>
        <strain evidence="1 2">N10</strain>
    </source>
</reference>
<evidence type="ECO:0000313" key="1">
    <source>
        <dbReference type="EMBL" id="MVO97951.1"/>
    </source>
</evidence>
<organism evidence="1 2">
    <name type="scientific">Paenibacillus lutrae</name>
    <dbReference type="NCBI Taxonomy" id="2078573"/>
    <lineage>
        <taxon>Bacteria</taxon>
        <taxon>Bacillati</taxon>
        <taxon>Bacillota</taxon>
        <taxon>Bacilli</taxon>
        <taxon>Bacillales</taxon>
        <taxon>Paenibacillaceae</taxon>
        <taxon>Paenibacillus</taxon>
    </lineage>
</organism>
<proteinExistence type="predicted"/>